<keyword evidence="13" id="KW-1185">Reference proteome</keyword>
<evidence type="ECO:0000259" key="10">
    <source>
        <dbReference type="PROSITE" id="PS50089"/>
    </source>
</evidence>
<dbReference type="Gene3D" id="3.30.40.10">
    <property type="entry name" value="Zinc/RING finger domain, C3HC4 (zinc finger)"/>
    <property type="match status" value="1"/>
</dbReference>
<dbReference type="PANTHER" id="PTHR11685">
    <property type="entry name" value="RBR FAMILY RING FINGER AND IBR DOMAIN-CONTAINING"/>
    <property type="match status" value="1"/>
</dbReference>
<dbReference type="InterPro" id="IPR002867">
    <property type="entry name" value="IBR_dom"/>
</dbReference>
<dbReference type="GO" id="GO:0008270">
    <property type="term" value="F:zinc ion binding"/>
    <property type="evidence" value="ECO:0007669"/>
    <property type="project" value="UniProtKB-KW"/>
</dbReference>
<protein>
    <recommendedName>
        <fullName evidence="2">RBR-type E3 ubiquitin transferase</fullName>
        <ecNumber evidence="2">2.3.2.31</ecNumber>
    </recommendedName>
</protein>
<keyword evidence="12" id="KW-0012">Acyltransferase</keyword>
<dbReference type="Pfam" id="PF01485">
    <property type="entry name" value="IBR"/>
    <property type="match status" value="1"/>
</dbReference>
<dbReference type="Gene3D" id="1.20.120.1750">
    <property type="match status" value="1"/>
</dbReference>
<dbReference type="Pfam" id="PF00097">
    <property type="entry name" value="zf-C3HC4"/>
    <property type="match status" value="1"/>
</dbReference>
<dbReference type="Pfam" id="PF21235">
    <property type="entry name" value="UBA_ARI1"/>
    <property type="match status" value="1"/>
</dbReference>
<keyword evidence="4" id="KW-0479">Metal-binding</keyword>
<dbReference type="AlphaFoldDB" id="A0AAF0ERI8"/>
<dbReference type="PROSITE" id="PS51873">
    <property type="entry name" value="TRIAD"/>
    <property type="match status" value="1"/>
</dbReference>
<dbReference type="PROSITE" id="PS00518">
    <property type="entry name" value="ZF_RING_1"/>
    <property type="match status" value="1"/>
</dbReference>
<dbReference type="InterPro" id="IPR045840">
    <property type="entry name" value="Ariadne"/>
</dbReference>
<dbReference type="SMART" id="SM00184">
    <property type="entry name" value="RING"/>
    <property type="match status" value="3"/>
</dbReference>
<dbReference type="GO" id="GO:0016567">
    <property type="term" value="P:protein ubiquitination"/>
    <property type="evidence" value="ECO:0007669"/>
    <property type="project" value="InterPro"/>
</dbReference>
<evidence type="ECO:0000256" key="4">
    <source>
        <dbReference type="ARBA" id="ARBA00022723"/>
    </source>
</evidence>
<dbReference type="SMART" id="SM00647">
    <property type="entry name" value="IBR"/>
    <property type="match status" value="2"/>
</dbReference>
<keyword evidence="5" id="KW-0677">Repeat</keyword>
<dbReference type="Proteomes" id="UP001219933">
    <property type="component" value="Chromosome 3"/>
</dbReference>
<evidence type="ECO:0000256" key="6">
    <source>
        <dbReference type="ARBA" id="ARBA00022771"/>
    </source>
</evidence>
<evidence type="ECO:0000313" key="13">
    <source>
        <dbReference type="Proteomes" id="UP001219933"/>
    </source>
</evidence>
<dbReference type="EC" id="2.3.2.31" evidence="2"/>
<proteinExistence type="predicted"/>
<sequence length="512" mass="58786">MADDAVDDDFFMDGSDLEYDDSSESYENMDIMSESGFADQGLSVMSERLKPYQIEFQKATIGDIRNAQKKEIDHVANMFMIPTDDAAILLRHFCWNKERLVEQYMDSPGQVLGAAGVATGEQVLQTRSDFECSVCTLSADDFGGQMDTVTLQCGHTFCADCYRHYVSSKVINDGDGRSVRCMQEGCSMTLRQSTMVLLLDEKGQRRYQDLLDRAYVDDMSSLRWCPAPDCNQAVECHVTQKQLDTIIPAVQCGCGHWFCFGCGEEAHQPVICAIVKLWLVKAADDSETANWIGANTKECPKCRSTIEKNGGCNHMTCSKCRYEFCWICSGPWTEHGNSWYQCNRYDEKSSSEARDAQAKSRASLERYLHYFNRYANHEQSARLDRNLYSAIEVKMEQMQLTSDLTWIEVQFFKKAADTLTECRMTLKWTYAMAYYLARNNMTELFEDNQRDLEQAVESLSWYLGQPILKKTIPTMRQKVTDLTAYVQKRREILLTDTVQGYQEGRWRWNVEV</sequence>
<dbReference type="InterPro" id="IPR048962">
    <property type="entry name" value="ARIH1-like_UBL"/>
</dbReference>
<keyword evidence="3 12" id="KW-0808">Transferase</keyword>
<evidence type="ECO:0000259" key="11">
    <source>
        <dbReference type="PROSITE" id="PS51873"/>
    </source>
</evidence>
<evidence type="ECO:0000256" key="7">
    <source>
        <dbReference type="ARBA" id="ARBA00022786"/>
    </source>
</evidence>
<evidence type="ECO:0000313" key="12">
    <source>
        <dbReference type="EMBL" id="WFD35316.1"/>
    </source>
</evidence>
<dbReference type="Pfam" id="PF22191">
    <property type="entry name" value="IBR_1"/>
    <property type="match status" value="1"/>
</dbReference>
<feature type="domain" description="RING-type" evidence="11">
    <location>
        <begin position="128"/>
        <end position="346"/>
    </location>
</feature>
<reference evidence="12" key="1">
    <citation type="submission" date="2023-03" db="EMBL/GenBank/DDBJ databases">
        <title>Mating type loci evolution in Malassezia.</title>
        <authorList>
            <person name="Coelho M.A."/>
        </authorList>
    </citation>
    <scope>NUCLEOTIDE SEQUENCE</scope>
    <source>
        <strain evidence="12">CBS 11721</strain>
    </source>
</reference>
<dbReference type="CDD" id="cd20346">
    <property type="entry name" value="BRcat_RBR_ANKIB1"/>
    <property type="match status" value="1"/>
</dbReference>
<dbReference type="InterPro" id="IPR044066">
    <property type="entry name" value="TRIAD_supradom"/>
</dbReference>
<dbReference type="InterPro" id="IPR001841">
    <property type="entry name" value="Znf_RING"/>
</dbReference>
<gene>
    <name evidence="12" type="ORF">MCUN1_002167</name>
</gene>
<organism evidence="12 13">
    <name type="scientific">Malassezia cuniculi</name>
    <dbReference type="NCBI Taxonomy" id="948313"/>
    <lineage>
        <taxon>Eukaryota</taxon>
        <taxon>Fungi</taxon>
        <taxon>Dikarya</taxon>
        <taxon>Basidiomycota</taxon>
        <taxon>Ustilaginomycotina</taxon>
        <taxon>Malasseziomycetes</taxon>
        <taxon>Malasseziales</taxon>
        <taxon>Malasseziaceae</taxon>
        <taxon>Malassezia</taxon>
    </lineage>
</organism>
<dbReference type="InterPro" id="IPR018957">
    <property type="entry name" value="Znf_C3HC4_RING-type"/>
</dbReference>
<dbReference type="EMBL" id="CP119879">
    <property type="protein sequence ID" value="WFD35316.1"/>
    <property type="molecule type" value="Genomic_DNA"/>
</dbReference>
<dbReference type="CDD" id="cd20356">
    <property type="entry name" value="Rcat_RBR_HHARI-like"/>
    <property type="match status" value="1"/>
</dbReference>
<evidence type="ECO:0000256" key="3">
    <source>
        <dbReference type="ARBA" id="ARBA00022679"/>
    </source>
</evidence>
<accession>A0AAF0ERI8</accession>
<dbReference type="PROSITE" id="PS50089">
    <property type="entry name" value="ZF_RING_2"/>
    <property type="match status" value="1"/>
</dbReference>
<name>A0AAF0ERI8_9BASI</name>
<evidence type="ECO:0000256" key="8">
    <source>
        <dbReference type="ARBA" id="ARBA00022833"/>
    </source>
</evidence>
<evidence type="ECO:0000256" key="1">
    <source>
        <dbReference type="ARBA" id="ARBA00001798"/>
    </source>
</evidence>
<dbReference type="SUPFAM" id="SSF57850">
    <property type="entry name" value="RING/U-box"/>
    <property type="match status" value="3"/>
</dbReference>
<dbReference type="InterPro" id="IPR031127">
    <property type="entry name" value="E3_UB_ligase_RBR"/>
</dbReference>
<comment type="catalytic activity">
    <reaction evidence="1">
        <text>[E2 ubiquitin-conjugating enzyme]-S-ubiquitinyl-L-cysteine + [acceptor protein]-L-lysine = [E2 ubiquitin-conjugating enzyme]-L-cysteine + [acceptor protein]-N(6)-ubiquitinyl-L-lysine.</text>
        <dbReference type="EC" id="2.3.2.31"/>
    </reaction>
</comment>
<dbReference type="GO" id="GO:0061630">
    <property type="term" value="F:ubiquitin protein ligase activity"/>
    <property type="evidence" value="ECO:0007669"/>
    <property type="project" value="UniProtKB-EC"/>
</dbReference>
<evidence type="ECO:0000256" key="5">
    <source>
        <dbReference type="ARBA" id="ARBA00022737"/>
    </source>
</evidence>
<dbReference type="Pfam" id="PF19422">
    <property type="entry name" value="Ariadne"/>
    <property type="match status" value="1"/>
</dbReference>
<dbReference type="InterPro" id="IPR013083">
    <property type="entry name" value="Znf_RING/FYVE/PHD"/>
</dbReference>
<keyword evidence="6 9" id="KW-0863">Zinc-finger</keyword>
<evidence type="ECO:0000256" key="2">
    <source>
        <dbReference type="ARBA" id="ARBA00012251"/>
    </source>
</evidence>
<dbReference type="FunFam" id="3.30.40.10:FF:000019">
    <property type="entry name" value="RBR-type E3 ubiquitin transferase"/>
    <property type="match status" value="1"/>
</dbReference>
<evidence type="ECO:0000256" key="9">
    <source>
        <dbReference type="PROSITE-ProRule" id="PRU00175"/>
    </source>
</evidence>
<dbReference type="FunFam" id="1.20.120.1750:FF:000007">
    <property type="entry name" value="RBR-type E3 ubiquitin transferase"/>
    <property type="match status" value="1"/>
</dbReference>
<keyword evidence="8" id="KW-0862">Zinc</keyword>
<keyword evidence="7" id="KW-0833">Ubl conjugation pathway</keyword>
<dbReference type="InterPro" id="IPR017907">
    <property type="entry name" value="Znf_RING_CS"/>
</dbReference>
<feature type="domain" description="RING-type" evidence="10">
    <location>
        <begin position="132"/>
        <end position="181"/>
    </location>
</feature>